<protein>
    <submittedName>
        <fullName evidence="1">Uncharacterized protein</fullName>
    </submittedName>
</protein>
<dbReference type="EMBL" id="BK015049">
    <property type="protein sequence ID" value="DAD88857.1"/>
    <property type="molecule type" value="Genomic_DNA"/>
</dbReference>
<name>A0A8S5N2M1_9CAUD</name>
<organism evidence="1">
    <name type="scientific">Siphoviridae sp. ctRuT6</name>
    <dbReference type="NCBI Taxonomy" id="2826339"/>
    <lineage>
        <taxon>Viruses</taxon>
        <taxon>Duplodnaviria</taxon>
        <taxon>Heunggongvirae</taxon>
        <taxon>Uroviricota</taxon>
        <taxon>Caudoviricetes</taxon>
    </lineage>
</organism>
<proteinExistence type="predicted"/>
<accession>A0A8S5N2M1</accession>
<evidence type="ECO:0000313" key="1">
    <source>
        <dbReference type="EMBL" id="DAD88857.1"/>
    </source>
</evidence>
<sequence>MNNIILITQRESVKLQELGYNFASRFEDGLLHKSKSSHPKYYLSEDKAALKDLYKLRKNSIVK</sequence>
<reference evidence="1" key="1">
    <citation type="journal article" date="2021" name="Proc. Natl. Acad. Sci. U.S.A.">
        <title>A Catalog of Tens of Thousands of Viruses from Human Metagenomes Reveals Hidden Associations with Chronic Diseases.</title>
        <authorList>
            <person name="Tisza M.J."/>
            <person name="Buck C.B."/>
        </authorList>
    </citation>
    <scope>NUCLEOTIDE SEQUENCE</scope>
    <source>
        <strain evidence="1">CtRuT6</strain>
    </source>
</reference>